<dbReference type="EMBL" id="BX284605">
    <property type="protein sequence ID" value="CCD61360.1"/>
    <property type="molecule type" value="Genomic_DNA"/>
</dbReference>
<dbReference type="GO" id="GO:0016712">
    <property type="term" value="F:oxidoreductase activity, acting on paired donors, with incorporation or reduction of molecular oxygen, reduced flavin or flavoprotein as one donor, and incorporation of one atom of oxygen"/>
    <property type="evidence" value="ECO:0000318"/>
    <property type="project" value="GO_Central"/>
</dbReference>
<dbReference type="GO" id="GO:0006082">
    <property type="term" value="P:organic acid metabolic process"/>
    <property type="evidence" value="ECO:0000318"/>
    <property type="project" value="GO_Central"/>
</dbReference>
<gene>
    <name evidence="9" type="primary">cyp-34a5</name>
    <name evidence="7" type="synonym">cyp-34A5</name>
    <name evidence="9" type="ORF">B0213.10</name>
    <name evidence="7" type="ORF">CELE_B0213.10</name>
</gene>
<evidence type="ECO:0000256" key="1">
    <source>
        <dbReference type="ARBA" id="ARBA00010617"/>
    </source>
</evidence>
<dbReference type="eggNOG" id="KOG0156">
    <property type="taxonomic scope" value="Eukaryota"/>
</dbReference>
<keyword evidence="4 6" id="KW-0503">Monooxygenase</keyword>
<dbReference type="Reactome" id="R-CEL-2142816">
    <property type="pathway name" value="Synthesis of (16-20)-hydroxyeicosatetraenoic acids (HETE)"/>
</dbReference>
<keyword evidence="3 5" id="KW-0408">Iron</keyword>
<name>O44655_CAEEL</name>
<dbReference type="Reactome" id="R-CEL-2142670">
    <property type="pathway name" value="Synthesis of epoxy (EET) and dihydroxyeicosatrienoic acids (DHET)"/>
</dbReference>
<dbReference type="FunCoup" id="O44655">
    <property type="interactions" value="24"/>
</dbReference>
<dbReference type="HOGENOM" id="CLU_001570_22_3_1"/>
<dbReference type="GeneID" id="181847"/>
<dbReference type="Reactome" id="R-CEL-211935">
    <property type="pathway name" value="Fatty acids"/>
</dbReference>
<evidence type="ECO:0000313" key="8">
    <source>
        <dbReference type="Proteomes" id="UP000001940"/>
    </source>
</evidence>
<proteinExistence type="evidence at protein level"/>
<dbReference type="PIR" id="A89015">
    <property type="entry name" value="A89015"/>
</dbReference>
<dbReference type="RefSeq" id="NP_504099.1">
    <property type="nucleotide sequence ID" value="NM_071698.4"/>
</dbReference>
<dbReference type="Reactome" id="R-CEL-211958">
    <property type="pathway name" value="Miscellaneous substrates"/>
</dbReference>
<keyword evidence="5 6" id="KW-0349">Heme</keyword>
<feature type="binding site" description="axial binding residue" evidence="5">
    <location>
        <position position="443"/>
    </location>
    <ligand>
        <name>heme</name>
        <dbReference type="ChEBI" id="CHEBI:30413"/>
    </ligand>
    <ligandPart>
        <name>Fe</name>
        <dbReference type="ChEBI" id="CHEBI:18248"/>
    </ligandPart>
</feature>
<dbReference type="Bgee" id="WBGene00015040">
    <property type="expression patterns" value="Expressed in adult organism and 1 other cell type or tissue"/>
</dbReference>
<keyword evidence="8" id="KW-1185">Reference proteome</keyword>
<dbReference type="GO" id="GO:0006805">
    <property type="term" value="P:xenobiotic metabolic process"/>
    <property type="evidence" value="ECO:0000318"/>
    <property type="project" value="GO_Central"/>
</dbReference>
<protein>
    <submittedName>
        <fullName evidence="7">CYtochrome P450 family</fullName>
    </submittedName>
</protein>
<dbReference type="WormBase" id="B0213.10">
    <property type="protein sequence ID" value="CE16781"/>
    <property type="gene ID" value="WBGene00015040"/>
    <property type="gene designation" value="cyp-34A5"/>
</dbReference>
<dbReference type="Gene3D" id="1.10.630.10">
    <property type="entry name" value="Cytochrome P450"/>
    <property type="match status" value="1"/>
</dbReference>
<dbReference type="FunFam" id="1.10.630.10:FF:000084">
    <property type="entry name" value="CYtochrome P450 family"/>
    <property type="match status" value="1"/>
</dbReference>
<keyword evidence="6" id="KW-0560">Oxidoreductase</keyword>
<evidence type="ECO:0000256" key="6">
    <source>
        <dbReference type="RuleBase" id="RU000461"/>
    </source>
</evidence>
<dbReference type="Reactome" id="R-CEL-211999">
    <property type="pathway name" value="CYP2E1 reactions"/>
</dbReference>
<dbReference type="GO" id="GO:0020037">
    <property type="term" value="F:heme binding"/>
    <property type="evidence" value="ECO:0000318"/>
    <property type="project" value="GO_Central"/>
</dbReference>
<dbReference type="Reactome" id="R-CEL-5423646">
    <property type="pathway name" value="Aflatoxin activation and detoxification"/>
</dbReference>
<dbReference type="SMR" id="O44655"/>
<dbReference type="OrthoDB" id="2789670at2759"/>
<dbReference type="Pfam" id="PF00067">
    <property type="entry name" value="p450"/>
    <property type="match status" value="1"/>
</dbReference>
<dbReference type="Reactome" id="R-CEL-211981">
    <property type="pathway name" value="Xenobiotics"/>
</dbReference>
<dbReference type="GO" id="GO:0005737">
    <property type="term" value="C:cytoplasm"/>
    <property type="evidence" value="ECO:0000318"/>
    <property type="project" value="GO_Central"/>
</dbReference>
<dbReference type="CTD" id="181847"/>
<keyword evidence="2 5" id="KW-0479">Metal-binding</keyword>
<evidence type="ECO:0007829" key="10">
    <source>
        <dbReference type="PeptideAtlas" id="O44655"/>
    </source>
</evidence>
<dbReference type="STRING" id="6239.B0213.10.1"/>
<dbReference type="PRINTS" id="PR00385">
    <property type="entry name" value="P450"/>
</dbReference>
<dbReference type="InterPro" id="IPR017972">
    <property type="entry name" value="Cyt_P450_CS"/>
</dbReference>
<dbReference type="UCSC" id="B0213.10">
    <property type="organism name" value="c. elegans"/>
</dbReference>
<dbReference type="PRINTS" id="PR00463">
    <property type="entry name" value="EP450I"/>
</dbReference>
<comment type="similarity">
    <text evidence="1 6">Belongs to the cytochrome P450 family.</text>
</comment>
<comment type="cofactor">
    <cofactor evidence="5">
        <name>heme</name>
        <dbReference type="ChEBI" id="CHEBI:30413"/>
    </cofactor>
</comment>
<evidence type="ECO:0000256" key="4">
    <source>
        <dbReference type="ARBA" id="ARBA00023033"/>
    </source>
</evidence>
<evidence type="ECO:0000313" key="7">
    <source>
        <dbReference type="EMBL" id="CCD61360.1"/>
    </source>
</evidence>
<dbReference type="InParanoid" id="O44655"/>
<evidence type="ECO:0000313" key="9">
    <source>
        <dbReference type="WormBase" id="B0213.10"/>
    </source>
</evidence>
<dbReference type="AGR" id="WB:WBGene00015040"/>
<dbReference type="Reactome" id="R-CEL-9753281">
    <property type="pathway name" value="Paracetamol ADME"/>
</dbReference>
<dbReference type="PANTHER" id="PTHR24300">
    <property type="entry name" value="CYTOCHROME P450 508A4-RELATED"/>
    <property type="match status" value="1"/>
</dbReference>
<dbReference type="PANTHER" id="PTHR24300:SF278">
    <property type="entry name" value="CYTOCHROME P450 FAMILY"/>
    <property type="match status" value="1"/>
</dbReference>
<evidence type="ECO:0000256" key="2">
    <source>
        <dbReference type="ARBA" id="ARBA00022723"/>
    </source>
</evidence>
<sequence>MFLILILTSILTYFSINLWRGRRRNPKGPLPLPLIGNLHQLIYNSWKTGGMVAGFQEFKKHYGKFFTLWFGPIPIVFIADYDIAYETHVKRANVFGHRFTIGGMDYIREGRGIVGSNGDFWQEHRRFALTTLRNFGVGRNIMEDKIMDEYRYRIQDFSKTHGKNGVIEVNATTMFDLLVGSIINRMLVSERFEQGDQDFEKLKMYLTKALEELSIFDSFTPLWLLKSRILRWRTKVTMAPFDFVYELVKNGIQKRTSEIKNGSHVISEEGDDFVDAFLIKIEKDKKEGIDSTFTLETLAIDLFDLWLAGQETTSTTLTWAGTCLLNHPEVVEKLRKELIQITGGTRSVSLTDRAQTPYLTAVVNEVQRISSILNVNIFRQLQEDSHIDGQPIASGSVVTTQLAMIHTDEDLFKDHTKFDPERFIENNNLDKKLIPFGIGKRSCPGESLARAELYLIIGNLVLDFNLEAVGVKPEIKTSTPFGLMKRPPNYNIRLIPVSH</sequence>
<dbReference type="OMA" id="TTIMHED"/>
<dbReference type="PhylomeDB" id="O44655"/>
<evidence type="ECO:0000256" key="3">
    <source>
        <dbReference type="ARBA" id="ARBA00023004"/>
    </source>
</evidence>
<dbReference type="GO" id="GO:0005506">
    <property type="term" value="F:iron ion binding"/>
    <property type="evidence" value="ECO:0007669"/>
    <property type="project" value="InterPro"/>
</dbReference>
<dbReference type="Reactome" id="R-CEL-9027307">
    <property type="pathway name" value="Biosynthesis of maresin-like SPMs"/>
</dbReference>
<accession>O44655</accession>
<dbReference type="SUPFAM" id="SSF48264">
    <property type="entry name" value="Cytochrome P450"/>
    <property type="match status" value="1"/>
</dbReference>
<dbReference type="InterPro" id="IPR050182">
    <property type="entry name" value="Cytochrome_P450_fam2"/>
</dbReference>
<dbReference type="PaxDb" id="6239-B0213.10"/>
<evidence type="ECO:0000256" key="5">
    <source>
        <dbReference type="PIRSR" id="PIRSR602401-1"/>
    </source>
</evidence>
<dbReference type="InterPro" id="IPR002401">
    <property type="entry name" value="Cyt_P450_E_grp-I"/>
</dbReference>
<dbReference type="Reactome" id="R-CEL-211945">
    <property type="pathway name" value="Phase I - Functionalization of compounds"/>
</dbReference>
<dbReference type="PeptideAtlas" id="O44655"/>
<organism evidence="7 8">
    <name type="scientific">Caenorhabditis elegans</name>
    <dbReference type="NCBI Taxonomy" id="6239"/>
    <lineage>
        <taxon>Eukaryota</taxon>
        <taxon>Metazoa</taxon>
        <taxon>Ecdysozoa</taxon>
        <taxon>Nematoda</taxon>
        <taxon>Chromadorea</taxon>
        <taxon>Rhabditida</taxon>
        <taxon>Rhabditina</taxon>
        <taxon>Rhabditomorpha</taxon>
        <taxon>Rhabditoidea</taxon>
        <taxon>Rhabditidae</taxon>
        <taxon>Peloderinae</taxon>
        <taxon>Caenorhabditis</taxon>
    </lineage>
</organism>
<reference evidence="7 8" key="1">
    <citation type="journal article" date="1998" name="Science">
        <title>Genome sequence of the nematode C. elegans: a platform for investigating biology.</title>
        <authorList>
            <consortium name="The C. elegans sequencing consortium"/>
            <person name="Sulson J.E."/>
            <person name="Waterston R."/>
        </authorList>
    </citation>
    <scope>NUCLEOTIDE SEQUENCE [LARGE SCALE GENOMIC DNA]</scope>
    <source>
        <strain evidence="7 8">Bristol N2</strain>
    </source>
</reference>
<dbReference type="Proteomes" id="UP000001940">
    <property type="component" value="Chromosome V"/>
</dbReference>
<keyword evidence="10" id="KW-1267">Proteomics identification</keyword>
<dbReference type="Reactome" id="R-CEL-9749641">
    <property type="pathway name" value="Aspirin ADME"/>
</dbReference>
<dbReference type="InterPro" id="IPR001128">
    <property type="entry name" value="Cyt_P450"/>
</dbReference>
<dbReference type="CDD" id="cd20617">
    <property type="entry name" value="CYP1_2-like"/>
    <property type="match status" value="1"/>
</dbReference>
<dbReference type="KEGG" id="cel:CELE_B0213.10"/>
<dbReference type="InterPro" id="IPR036396">
    <property type="entry name" value="Cyt_P450_sf"/>
</dbReference>
<dbReference type="AlphaFoldDB" id="O44655"/>
<dbReference type="PROSITE" id="PS00086">
    <property type="entry name" value="CYTOCHROME_P450"/>
    <property type="match status" value="1"/>
</dbReference>